<evidence type="ECO:0000313" key="3">
    <source>
        <dbReference type="Proteomes" id="UP001519295"/>
    </source>
</evidence>
<sequence length="347" mass="37292">MQFGMWRKPGHEKVGKDARLMYHTILLDETLNQAGVVRLSIDMWADDAAMTREEAEAALAELRGGRFVVVDGYELLVRTFIRNDGVADQPNILRNALDVARLIRSPMLRRAVAEELRKLPPAPPPKTNEKGKTFVYPDPHAVADEIDPGDLPPPDSEPFPEPFANPSGTHPESNPSRTLPGTPWGRGRGSSSPSCSVDGDLEAPPAHARTHASAHTRAAGTAAALNRIGPAHSANAYRLVQTYAGTCNRRPTAKILSQLAVEVDALLDEDWPTELIADVLTAWGSKSLGPAALQAVAHEVANRPAARDAPRRTRTTDDKRAAVAGLVAEVLGDPTRPDLRAIEGGTG</sequence>
<reference evidence="2 3" key="1">
    <citation type="submission" date="2021-03" db="EMBL/GenBank/DDBJ databases">
        <title>Sequencing the genomes of 1000 actinobacteria strains.</title>
        <authorList>
            <person name="Klenk H.-P."/>
        </authorList>
    </citation>
    <scope>NUCLEOTIDE SEQUENCE [LARGE SCALE GENOMIC DNA]</scope>
    <source>
        <strain evidence="2 3">DSM 45256</strain>
    </source>
</reference>
<feature type="compositionally biased region" description="Pro residues" evidence="1">
    <location>
        <begin position="150"/>
        <end position="163"/>
    </location>
</feature>
<name>A0ABS4W255_9PSEU</name>
<feature type="region of interest" description="Disordered" evidence="1">
    <location>
        <begin position="115"/>
        <end position="218"/>
    </location>
</feature>
<dbReference type="EMBL" id="JAGINU010000001">
    <property type="protein sequence ID" value="MBP2370274.1"/>
    <property type="molecule type" value="Genomic_DNA"/>
</dbReference>
<proteinExistence type="predicted"/>
<dbReference type="Proteomes" id="UP001519295">
    <property type="component" value="Unassembled WGS sequence"/>
</dbReference>
<accession>A0ABS4W255</accession>
<dbReference type="RefSeq" id="WP_210033380.1">
    <property type="nucleotide sequence ID" value="NZ_JAGINU010000001.1"/>
</dbReference>
<comment type="caution">
    <text evidence="2">The sequence shown here is derived from an EMBL/GenBank/DDBJ whole genome shotgun (WGS) entry which is preliminary data.</text>
</comment>
<keyword evidence="3" id="KW-1185">Reference proteome</keyword>
<gene>
    <name evidence="2" type="ORF">JOF36_005970</name>
</gene>
<feature type="compositionally biased region" description="Low complexity" evidence="1">
    <location>
        <begin position="180"/>
        <end position="207"/>
    </location>
</feature>
<protein>
    <submittedName>
        <fullName evidence="2">Uncharacterized protein</fullName>
    </submittedName>
</protein>
<organism evidence="2 3">
    <name type="scientific">Pseudonocardia parietis</name>
    <dbReference type="NCBI Taxonomy" id="570936"/>
    <lineage>
        <taxon>Bacteria</taxon>
        <taxon>Bacillati</taxon>
        <taxon>Actinomycetota</taxon>
        <taxon>Actinomycetes</taxon>
        <taxon>Pseudonocardiales</taxon>
        <taxon>Pseudonocardiaceae</taxon>
        <taxon>Pseudonocardia</taxon>
    </lineage>
</organism>
<feature type="compositionally biased region" description="Polar residues" evidence="1">
    <location>
        <begin position="166"/>
        <end position="179"/>
    </location>
</feature>
<evidence type="ECO:0000313" key="2">
    <source>
        <dbReference type="EMBL" id="MBP2370274.1"/>
    </source>
</evidence>
<evidence type="ECO:0000256" key="1">
    <source>
        <dbReference type="SAM" id="MobiDB-lite"/>
    </source>
</evidence>